<sequence length="191" mass="22486">MYSNDSHSKSLTNFDPSDYFGAPPSERKATASINVYFRKIFNDIVFYFAFVLFLMGSFSSNIFIYRKNGYQINGGLYSTCISLPPKLKLEVKYCTDLITYMRIGTFGASFELSTTLKEVTNRFRKNLSSTIDDMLEEVEKHKNYFMTHEGFKRFENNFYFYNRHHTIGSLIFSNLIEPIRMKYWSMEEQSC</sequence>
<accession>A0A0C2JM18</accession>
<keyword evidence="3" id="KW-1185">Reference proteome</keyword>
<name>A0A0C2JM18_THEKT</name>
<evidence type="ECO:0000313" key="3">
    <source>
        <dbReference type="Proteomes" id="UP000031668"/>
    </source>
</evidence>
<evidence type="ECO:0000256" key="1">
    <source>
        <dbReference type="SAM" id="Phobius"/>
    </source>
</evidence>
<comment type="caution">
    <text evidence="2">The sequence shown here is derived from an EMBL/GenBank/DDBJ whole genome shotgun (WGS) entry which is preliminary data.</text>
</comment>
<dbReference type="AlphaFoldDB" id="A0A0C2JM18"/>
<proteinExistence type="predicted"/>
<reference evidence="2 3" key="1">
    <citation type="journal article" date="2014" name="Genome Biol. Evol.">
        <title>The genome of the myxosporean Thelohanellus kitauei shows adaptations to nutrient acquisition within its fish host.</title>
        <authorList>
            <person name="Yang Y."/>
            <person name="Xiong J."/>
            <person name="Zhou Z."/>
            <person name="Huo F."/>
            <person name="Miao W."/>
            <person name="Ran C."/>
            <person name="Liu Y."/>
            <person name="Zhang J."/>
            <person name="Feng J."/>
            <person name="Wang M."/>
            <person name="Wang M."/>
            <person name="Wang L."/>
            <person name="Yao B."/>
        </authorList>
    </citation>
    <scope>NUCLEOTIDE SEQUENCE [LARGE SCALE GENOMIC DNA]</scope>
    <source>
        <strain evidence="2">Wuqing</strain>
    </source>
</reference>
<dbReference type="Proteomes" id="UP000031668">
    <property type="component" value="Unassembled WGS sequence"/>
</dbReference>
<keyword evidence="1" id="KW-0472">Membrane</keyword>
<dbReference type="EMBL" id="JWZT01002080">
    <property type="protein sequence ID" value="KII70428.1"/>
    <property type="molecule type" value="Genomic_DNA"/>
</dbReference>
<keyword evidence="1" id="KW-0812">Transmembrane</keyword>
<organism evidence="2 3">
    <name type="scientific">Thelohanellus kitauei</name>
    <name type="common">Myxosporean</name>
    <dbReference type="NCBI Taxonomy" id="669202"/>
    <lineage>
        <taxon>Eukaryota</taxon>
        <taxon>Metazoa</taxon>
        <taxon>Cnidaria</taxon>
        <taxon>Myxozoa</taxon>
        <taxon>Myxosporea</taxon>
        <taxon>Bivalvulida</taxon>
        <taxon>Platysporina</taxon>
        <taxon>Myxobolidae</taxon>
        <taxon>Thelohanellus</taxon>
    </lineage>
</organism>
<protein>
    <submittedName>
        <fullName evidence="2">Uncharacterized protein</fullName>
    </submittedName>
</protein>
<keyword evidence="1" id="KW-1133">Transmembrane helix</keyword>
<evidence type="ECO:0000313" key="2">
    <source>
        <dbReference type="EMBL" id="KII70428.1"/>
    </source>
</evidence>
<gene>
    <name evidence="2" type="ORF">RF11_09691</name>
</gene>
<feature type="transmembrane region" description="Helical" evidence="1">
    <location>
        <begin position="44"/>
        <end position="64"/>
    </location>
</feature>